<dbReference type="RefSeq" id="WP_343973944.1">
    <property type="nucleotide sequence ID" value="NZ_BAAAHK010000011.1"/>
</dbReference>
<dbReference type="GO" id="GO:0008483">
    <property type="term" value="F:transaminase activity"/>
    <property type="evidence" value="ECO:0007669"/>
    <property type="project" value="UniProtKB-KW"/>
</dbReference>
<dbReference type="Pfam" id="PF00155">
    <property type="entry name" value="Aminotran_1_2"/>
    <property type="match status" value="1"/>
</dbReference>
<dbReference type="PRINTS" id="PR00035">
    <property type="entry name" value="HTHGNTR"/>
</dbReference>
<evidence type="ECO:0000313" key="7">
    <source>
        <dbReference type="EMBL" id="GAA0948947.1"/>
    </source>
</evidence>
<dbReference type="Proteomes" id="UP001500542">
    <property type="component" value="Unassembled WGS sequence"/>
</dbReference>
<reference evidence="8" key="1">
    <citation type="journal article" date="2019" name="Int. J. Syst. Evol. Microbiol.">
        <title>The Global Catalogue of Microorganisms (GCM) 10K type strain sequencing project: providing services to taxonomists for standard genome sequencing and annotation.</title>
        <authorList>
            <consortium name="The Broad Institute Genomics Platform"/>
            <consortium name="The Broad Institute Genome Sequencing Center for Infectious Disease"/>
            <person name="Wu L."/>
            <person name="Ma J."/>
        </authorList>
    </citation>
    <scope>NUCLEOTIDE SEQUENCE [LARGE SCALE GENOMIC DNA]</scope>
    <source>
        <strain evidence="8">JCM 10977</strain>
    </source>
</reference>
<dbReference type="InterPro" id="IPR015421">
    <property type="entry name" value="PyrdxlP-dep_Trfase_major"/>
</dbReference>
<keyword evidence="5" id="KW-0804">Transcription</keyword>
<evidence type="ECO:0000259" key="6">
    <source>
        <dbReference type="PROSITE" id="PS50949"/>
    </source>
</evidence>
<dbReference type="InterPro" id="IPR004839">
    <property type="entry name" value="Aminotransferase_I/II_large"/>
</dbReference>
<comment type="similarity">
    <text evidence="1">In the C-terminal section; belongs to the class-I pyridoxal-phosphate-dependent aminotransferase family.</text>
</comment>
<evidence type="ECO:0000313" key="8">
    <source>
        <dbReference type="Proteomes" id="UP001500542"/>
    </source>
</evidence>
<evidence type="ECO:0000256" key="5">
    <source>
        <dbReference type="ARBA" id="ARBA00023163"/>
    </source>
</evidence>
<dbReference type="Gene3D" id="1.10.10.10">
    <property type="entry name" value="Winged helix-like DNA-binding domain superfamily/Winged helix DNA-binding domain"/>
    <property type="match status" value="1"/>
</dbReference>
<dbReference type="InterPro" id="IPR051446">
    <property type="entry name" value="HTH_trans_reg/aminotransferase"/>
</dbReference>
<keyword evidence="8" id="KW-1185">Reference proteome</keyword>
<keyword evidence="3" id="KW-0805">Transcription regulation</keyword>
<evidence type="ECO:0000256" key="2">
    <source>
        <dbReference type="ARBA" id="ARBA00022898"/>
    </source>
</evidence>
<evidence type="ECO:0000256" key="1">
    <source>
        <dbReference type="ARBA" id="ARBA00005384"/>
    </source>
</evidence>
<dbReference type="InterPro" id="IPR036390">
    <property type="entry name" value="WH_DNA-bd_sf"/>
</dbReference>
<dbReference type="PROSITE" id="PS50949">
    <property type="entry name" value="HTH_GNTR"/>
    <property type="match status" value="1"/>
</dbReference>
<dbReference type="PANTHER" id="PTHR46577">
    <property type="entry name" value="HTH-TYPE TRANSCRIPTIONAL REGULATORY PROTEIN GABR"/>
    <property type="match status" value="1"/>
</dbReference>
<evidence type="ECO:0000256" key="3">
    <source>
        <dbReference type="ARBA" id="ARBA00023015"/>
    </source>
</evidence>
<dbReference type="InterPro" id="IPR036388">
    <property type="entry name" value="WH-like_DNA-bd_sf"/>
</dbReference>
<name>A0ABP4BGS1_9ACTN</name>
<dbReference type="Pfam" id="PF00392">
    <property type="entry name" value="GntR"/>
    <property type="match status" value="1"/>
</dbReference>
<protein>
    <submittedName>
        <fullName evidence="7">PLP-dependent aminotransferase family protein</fullName>
    </submittedName>
</protein>
<keyword evidence="7" id="KW-0032">Aminotransferase</keyword>
<gene>
    <name evidence="7" type="ORF">GCM10009554_47100</name>
</gene>
<dbReference type="EMBL" id="BAAAHK010000011">
    <property type="protein sequence ID" value="GAA0948947.1"/>
    <property type="molecule type" value="Genomic_DNA"/>
</dbReference>
<evidence type="ECO:0000256" key="4">
    <source>
        <dbReference type="ARBA" id="ARBA00023125"/>
    </source>
</evidence>
<dbReference type="InterPro" id="IPR015424">
    <property type="entry name" value="PyrdxlP-dep_Trfase"/>
</dbReference>
<accession>A0ABP4BGS1</accession>
<dbReference type="Gene3D" id="3.40.640.10">
    <property type="entry name" value="Type I PLP-dependent aspartate aminotransferase-like (Major domain)"/>
    <property type="match status" value="1"/>
</dbReference>
<keyword evidence="7" id="KW-0808">Transferase</keyword>
<keyword evidence="4" id="KW-0238">DNA-binding</keyword>
<dbReference type="CDD" id="cd00609">
    <property type="entry name" value="AAT_like"/>
    <property type="match status" value="1"/>
</dbReference>
<dbReference type="SUPFAM" id="SSF46785">
    <property type="entry name" value="Winged helix' DNA-binding domain"/>
    <property type="match status" value="1"/>
</dbReference>
<sequence>MTKAGGGLDLHLELRLDPAQAIGRALEQALREAIRTGRLAAGARLPGTRSLAGDLGVARGTVVQAYSQLVAEGWLVGRPGAGTQVAAVTAAPTNNPVARRVPGFAAPHGQQLDSKGLEVLSLQAGRPDLSSFPREVWGRAVRRVLAGSASESFDYAPPEGLLVLRNAVADYVSRARGVRAGAGDVVITAGYSHGLALLARTFRELGMDRVSMENPGLARHRKLVAAAGLEVSPLSVDASGADPDGVQGQVAVLTPAHQHPRGAVLAPERRMKFVEWAKDGFVVEDDYDGEFRYDQQPVGAMQALAPDRVIFAGCASKALAPGVRLGWLVVPPVLRKPLLQAMTSTGSGVSAIEQLVMADLITRGDYDRHIRKVRLEYRRRRTELAERVNTVWPHSLQGIAAGLHAMLPLESAEEERRVIDVAQYGGLSVHGLHTMGYWHTEDDSQPAALVLGYATPPPHAWRTALDRLTKVLQATNPARQDG</sequence>
<dbReference type="InterPro" id="IPR000524">
    <property type="entry name" value="Tscrpt_reg_HTH_GntR"/>
</dbReference>
<organism evidence="7 8">
    <name type="scientific">Kribbella koreensis</name>
    <dbReference type="NCBI Taxonomy" id="57909"/>
    <lineage>
        <taxon>Bacteria</taxon>
        <taxon>Bacillati</taxon>
        <taxon>Actinomycetota</taxon>
        <taxon>Actinomycetes</taxon>
        <taxon>Propionibacteriales</taxon>
        <taxon>Kribbellaceae</taxon>
        <taxon>Kribbella</taxon>
    </lineage>
</organism>
<dbReference type="SUPFAM" id="SSF53383">
    <property type="entry name" value="PLP-dependent transferases"/>
    <property type="match status" value="1"/>
</dbReference>
<dbReference type="SMART" id="SM00345">
    <property type="entry name" value="HTH_GNTR"/>
    <property type="match status" value="1"/>
</dbReference>
<comment type="caution">
    <text evidence="7">The sequence shown here is derived from an EMBL/GenBank/DDBJ whole genome shotgun (WGS) entry which is preliminary data.</text>
</comment>
<feature type="domain" description="HTH gntR-type" evidence="6">
    <location>
        <begin position="20"/>
        <end position="88"/>
    </location>
</feature>
<dbReference type="PANTHER" id="PTHR46577:SF1">
    <property type="entry name" value="HTH-TYPE TRANSCRIPTIONAL REGULATORY PROTEIN GABR"/>
    <property type="match status" value="1"/>
</dbReference>
<proteinExistence type="inferred from homology"/>
<keyword evidence="2" id="KW-0663">Pyridoxal phosphate</keyword>
<dbReference type="CDD" id="cd07377">
    <property type="entry name" value="WHTH_GntR"/>
    <property type="match status" value="1"/>
</dbReference>